<comment type="similarity">
    <text evidence="1">Belongs to the GMC oxidoreductase family.</text>
</comment>
<keyword evidence="4" id="KW-0274">FAD</keyword>
<dbReference type="Pfam" id="PF00732">
    <property type="entry name" value="GMC_oxred_N"/>
    <property type="match status" value="1"/>
</dbReference>
<evidence type="ECO:0000256" key="5">
    <source>
        <dbReference type="ARBA" id="ARBA00023002"/>
    </source>
</evidence>
<proteinExistence type="inferred from homology"/>
<dbReference type="InterPro" id="IPR007867">
    <property type="entry name" value="GMC_OxRtase_C"/>
</dbReference>
<keyword evidence="5" id="KW-0560">Oxidoreductase</keyword>
<dbReference type="PROSITE" id="PS51379">
    <property type="entry name" value="4FE4S_FER_2"/>
    <property type="match status" value="1"/>
</dbReference>
<dbReference type="InterPro" id="IPR017900">
    <property type="entry name" value="4Fe4S_Fe_S_CS"/>
</dbReference>
<dbReference type="EMBL" id="JBITGY010000003">
    <property type="protein sequence ID" value="MFI6498222.1"/>
    <property type="molecule type" value="Genomic_DNA"/>
</dbReference>
<organism evidence="9 10">
    <name type="scientific">Nonomuraea typhae</name>
    <dbReference type="NCBI Taxonomy" id="2603600"/>
    <lineage>
        <taxon>Bacteria</taxon>
        <taxon>Bacillati</taxon>
        <taxon>Actinomycetota</taxon>
        <taxon>Actinomycetes</taxon>
        <taxon>Streptosporangiales</taxon>
        <taxon>Streptosporangiaceae</taxon>
        <taxon>Nonomuraea</taxon>
    </lineage>
</organism>
<evidence type="ECO:0000256" key="3">
    <source>
        <dbReference type="ARBA" id="ARBA00022723"/>
    </source>
</evidence>
<gene>
    <name evidence="9" type="ORF">ACIBG2_12585</name>
</gene>
<keyword evidence="3" id="KW-0479">Metal-binding</keyword>
<dbReference type="PROSITE" id="PS00198">
    <property type="entry name" value="4FE4S_FER_1"/>
    <property type="match status" value="1"/>
</dbReference>
<evidence type="ECO:0000313" key="10">
    <source>
        <dbReference type="Proteomes" id="UP001612741"/>
    </source>
</evidence>
<dbReference type="SUPFAM" id="SSF51905">
    <property type="entry name" value="FAD/NAD(P)-binding domain"/>
    <property type="match status" value="1"/>
</dbReference>
<keyword evidence="2" id="KW-0285">Flavoprotein</keyword>
<dbReference type="Proteomes" id="UP001612741">
    <property type="component" value="Unassembled WGS sequence"/>
</dbReference>
<accession>A0ABW7YQM9</accession>
<sequence length="539" mass="56958">MNVFDRLVPGSAQVGAEEYAARTGRPGLGAALAELSGGDLEALAGTPAFDLVRAVAIEAYYGDYATPGYTGQTGHEAIGFTPPQAVRLRKSWEFLDERPVPYTGDDEADVIVVGSGAGGGLIAAELGRAGLDVLLLEAGELHGAADHTRFELRANHRLWWPARFVEVAGDRPLALLSGRCVGGTTVINTKVALRAPDEELPFALGPYYDRVEAALGVRVRADWPPSVHLVRRGFQALGADLKPVESYTDYTCSRCGSCLQGCPTNAGRNTLNTWLAPALARGEIRLRTGVQADRLLISDGRVTGVAHQGGVARAPVVVLAAGALNTPQILRRTPGFPAFPGTLGLHPARLVYGLFDTPQDCHMVYPITAHCLDFQRDFIIEATTIQDPVAFAASLVDAAGLPLWGRALTEVVRDYRRWAGLLVMANDLNTATVAPGDVFRKSFTALERDRMSAGLAFAVRALEAAGAERVVWTGLCTSHVQGSAPIGGVTDGSGRVEAVEGLYVGDASLIPVSLSVNPSLTVMALAARVADAILERAPG</sequence>
<evidence type="ECO:0000256" key="6">
    <source>
        <dbReference type="ARBA" id="ARBA00023004"/>
    </source>
</evidence>
<keyword evidence="6" id="KW-0408">Iron</keyword>
<evidence type="ECO:0000256" key="1">
    <source>
        <dbReference type="ARBA" id="ARBA00010790"/>
    </source>
</evidence>
<feature type="domain" description="4Fe-4S ferredoxin-type" evidence="8">
    <location>
        <begin position="242"/>
        <end position="272"/>
    </location>
</feature>
<keyword evidence="10" id="KW-1185">Reference proteome</keyword>
<protein>
    <submittedName>
        <fullName evidence="9">GMC family oxidoreductase N-terminal domain-containing protein</fullName>
    </submittedName>
</protein>
<evidence type="ECO:0000256" key="7">
    <source>
        <dbReference type="ARBA" id="ARBA00023014"/>
    </source>
</evidence>
<dbReference type="Pfam" id="PF05199">
    <property type="entry name" value="GMC_oxred_C"/>
    <property type="match status" value="1"/>
</dbReference>
<dbReference type="InterPro" id="IPR017896">
    <property type="entry name" value="4Fe4S_Fe-S-bd"/>
</dbReference>
<reference evidence="9 10" key="1">
    <citation type="submission" date="2024-10" db="EMBL/GenBank/DDBJ databases">
        <title>The Natural Products Discovery Center: Release of the First 8490 Sequenced Strains for Exploring Actinobacteria Biosynthetic Diversity.</title>
        <authorList>
            <person name="Kalkreuter E."/>
            <person name="Kautsar S.A."/>
            <person name="Yang D."/>
            <person name="Bader C.D."/>
            <person name="Teijaro C.N."/>
            <person name="Fluegel L."/>
            <person name="Davis C.M."/>
            <person name="Simpson J.R."/>
            <person name="Lauterbach L."/>
            <person name="Steele A.D."/>
            <person name="Gui C."/>
            <person name="Meng S."/>
            <person name="Li G."/>
            <person name="Viehrig K."/>
            <person name="Ye F."/>
            <person name="Su P."/>
            <person name="Kiefer A.F."/>
            <person name="Nichols A."/>
            <person name="Cepeda A.J."/>
            <person name="Yan W."/>
            <person name="Fan B."/>
            <person name="Jiang Y."/>
            <person name="Adhikari A."/>
            <person name="Zheng C.-J."/>
            <person name="Schuster L."/>
            <person name="Cowan T.M."/>
            <person name="Smanski M.J."/>
            <person name="Chevrette M.G."/>
            <person name="De Carvalho L.P.S."/>
            <person name="Shen B."/>
        </authorList>
    </citation>
    <scope>NUCLEOTIDE SEQUENCE [LARGE SCALE GENOMIC DNA]</scope>
    <source>
        <strain evidence="9 10">NPDC050545</strain>
    </source>
</reference>
<dbReference type="RefSeq" id="WP_397081478.1">
    <property type="nucleotide sequence ID" value="NZ_JBITGY010000003.1"/>
</dbReference>
<dbReference type="Gene3D" id="3.50.50.60">
    <property type="entry name" value="FAD/NAD(P)-binding domain"/>
    <property type="match status" value="2"/>
</dbReference>
<dbReference type="InterPro" id="IPR036188">
    <property type="entry name" value="FAD/NAD-bd_sf"/>
</dbReference>
<dbReference type="PANTHER" id="PTHR46056:SF12">
    <property type="entry name" value="LONG-CHAIN-ALCOHOL OXIDASE"/>
    <property type="match status" value="1"/>
</dbReference>
<name>A0ABW7YQM9_9ACTN</name>
<evidence type="ECO:0000256" key="2">
    <source>
        <dbReference type="ARBA" id="ARBA00022630"/>
    </source>
</evidence>
<evidence type="ECO:0000259" key="8">
    <source>
        <dbReference type="PROSITE" id="PS51379"/>
    </source>
</evidence>
<evidence type="ECO:0000256" key="4">
    <source>
        <dbReference type="ARBA" id="ARBA00022827"/>
    </source>
</evidence>
<keyword evidence="7" id="KW-0411">Iron-sulfur</keyword>
<comment type="caution">
    <text evidence="9">The sequence shown here is derived from an EMBL/GenBank/DDBJ whole genome shotgun (WGS) entry which is preliminary data.</text>
</comment>
<dbReference type="PANTHER" id="PTHR46056">
    <property type="entry name" value="LONG-CHAIN-ALCOHOL OXIDASE"/>
    <property type="match status" value="1"/>
</dbReference>
<evidence type="ECO:0000313" key="9">
    <source>
        <dbReference type="EMBL" id="MFI6498222.1"/>
    </source>
</evidence>
<dbReference type="InterPro" id="IPR000172">
    <property type="entry name" value="GMC_OxRdtase_N"/>
</dbReference>